<dbReference type="EMBL" id="FOEP01000006">
    <property type="protein sequence ID" value="SEQ34983.1"/>
    <property type="molecule type" value="Genomic_DNA"/>
</dbReference>
<organism evidence="1 2">
    <name type="scientific">Thalassovita taeanensis</name>
    <dbReference type="NCBI Taxonomy" id="657014"/>
    <lineage>
        <taxon>Bacteria</taxon>
        <taxon>Pseudomonadati</taxon>
        <taxon>Pseudomonadota</taxon>
        <taxon>Alphaproteobacteria</taxon>
        <taxon>Rhodobacterales</taxon>
        <taxon>Roseobacteraceae</taxon>
        <taxon>Thalassovita</taxon>
    </lineage>
</organism>
<sequence>MALDDQTTQPSVHNEATAANVEVVTATLKELRKGLQMIAVDPEAGAKIVNGQADLLSKAIASLSTQIAHLRVPEKRDDDRPPAPVIDIDEAVEAAETLMSILDDEVCQTCGCFK</sequence>
<reference evidence="1 2" key="1">
    <citation type="submission" date="2016-10" db="EMBL/GenBank/DDBJ databases">
        <authorList>
            <person name="de Groot N.N."/>
        </authorList>
    </citation>
    <scope>NUCLEOTIDE SEQUENCE [LARGE SCALE GENOMIC DNA]</scope>
    <source>
        <strain evidence="1 2">DSM 22007</strain>
    </source>
</reference>
<name>A0A1H9FC30_9RHOB</name>
<gene>
    <name evidence="1" type="ORF">SAMN04488092_10613</name>
</gene>
<accession>A0A1H9FC30</accession>
<evidence type="ECO:0000313" key="1">
    <source>
        <dbReference type="EMBL" id="SEQ34983.1"/>
    </source>
</evidence>
<evidence type="ECO:0000313" key="2">
    <source>
        <dbReference type="Proteomes" id="UP000198634"/>
    </source>
</evidence>
<dbReference type="STRING" id="657014.SAMN04488092_10613"/>
<dbReference type="Proteomes" id="UP000198634">
    <property type="component" value="Unassembled WGS sequence"/>
</dbReference>
<dbReference type="AlphaFoldDB" id="A0A1H9FC30"/>
<dbReference type="RefSeq" id="WP_090269728.1">
    <property type="nucleotide sequence ID" value="NZ_FOEP01000006.1"/>
</dbReference>
<keyword evidence="2" id="KW-1185">Reference proteome</keyword>
<proteinExistence type="predicted"/>
<protein>
    <submittedName>
        <fullName evidence="1">Uncharacterized protein</fullName>
    </submittedName>
</protein>